<reference evidence="1" key="2">
    <citation type="journal article" date="2015" name="Data Brief">
        <title>Shoot transcriptome of the giant reed, Arundo donax.</title>
        <authorList>
            <person name="Barrero R.A."/>
            <person name="Guerrero F.D."/>
            <person name="Moolhuijzen P."/>
            <person name="Goolsby J.A."/>
            <person name="Tidwell J."/>
            <person name="Bellgard S.E."/>
            <person name="Bellgard M.I."/>
        </authorList>
    </citation>
    <scope>NUCLEOTIDE SEQUENCE</scope>
    <source>
        <tissue evidence="1">Shoot tissue taken approximately 20 cm above the soil surface</tissue>
    </source>
</reference>
<protein>
    <submittedName>
        <fullName evidence="1">Uncharacterized protein</fullName>
    </submittedName>
</protein>
<accession>A0A0A9GZV6</accession>
<dbReference type="AlphaFoldDB" id="A0A0A9GZV6"/>
<dbReference type="EMBL" id="GBRH01167366">
    <property type="protein sequence ID" value="JAE30530.1"/>
    <property type="molecule type" value="Transcribed_RNA"/>
</dbReference>
<sequence length="78" mass="9048">MTMLTFCGSKNGIFCKLCMFQRDKDQREDRISRMYSLASGSVGVWYHELAANSKIFVFSSFLYHKILLTSILTHDMLN</sequence>
<name>A0A0A9GZV6_ARUDO</name>
<proteinExistence type="predicted"/>
<reference evidence="1" key="1">
    <citation type="submission" date="2014-09" db="EMBL/GenBank/DDBJ databases">
        <authorList>
            <person name="Magalhaes I.L.F."/>
            <person name="Oliveira U."/>
            <person name="Santos F.R."/>
            <person name="Vidigal T.H.D.A."/>
            <person name="Brescovit A.D."/>
            <person name="Santos A.J."/>
        </authorList>
    </citation>
    <scope>NUCLEOTIDE SEQUENCE</scope>
    <source>
        <tissue evidence="1">Shoot tissue taken approximately 20 cm above the soil surface</tissue>
    </source>
</reference>
<organism evidence="1">
    <name type="scientific">Arundo donax</name>
    <name type="common">Giant reed</name>
    <name type="synonym">Donax arundinaceus</name>
    <dbReference type="NCBI Taxonomy" id="35708"/>
    <lineage>
        <taxon>Eukaryota</taxon>
        <taxon>Viridiplantae</taxon>
        <taxon>Streptophyta</taxon>
        <taxon>Embryophyta</taxon>
        <taxon>Tracheophyta</taxon>
        <taxon>Spermatophyta</taxon>
        <taxon>Magnoliopsida</taxon>
        <taxon>Liliopsida</taxon>
        <taxon>Poales</taxon>
        <taxon>Poaceae</taxon>
        <taxon>PACMAD clade</taxon>
        <taxon>Arundinoideae</taxon>
        <taxon>Arundineae</taxon>
        <taxon>Arundo</taxon>
    </lineage>
</organism>
<evidence type="ECO:0000313" key="1">
    <source>
        <dbReference type="EMBL" id="JAE30530.1"/>
    </source>
</evidence>